<keyword evidence="1" id="KW-1185">Reference proteome</keyword>
<sequence length="134" mass="15115">MTDWNEEELDGDVHNLLDLHATWNSEGKFLKSKQLIRLLEMVYHFIIGGTWITGPGAESTLLHATQRIAVNRTCLSPPELSCQPIKVPYDRPDDASGRSSINIGSCCYSSHSTWTRSLIIPKGEYSLHIREYSP</sequence>
<organism evidence="1 2">
    <name type="scientific">Acanthaster planci</name>
    <name type="common">Crown-of-thorns starfish</name>
    <dbReference type="NCBI Taxonomy" id="133434"/>
    <lineage>
        <taxon>Eukaryota</taxon>
        <taxon>Metazoa</taxon>
        <taxon>Echinodermata</taxon>
        <taxon>Eleutherozoa</taxon>
        <taxon>Asterozoa</taxon>
        <taxon>Asteroidea</taxon>
        <taxon>Valvatacea</taxon>
        <taxon>Valvatida</taxon>
        <taxon>Acanthasteridae</taxon>
        <taxon>Acanthaster</taxon>
    </lineage>
</organism>
<dbReference type="RefSeq" id="XP_022111088.1">
    <property type="nucleotide sequence ID" value="XM_022255396.1"/>
</dbReference>
<dbReference type="Proteomes" id="UP000694845">
    <property type="component" value="Unplaced"/>
</dbReference>
<gene>
    <name evidence="2" type="primary">LOC110990402</name>
</gene>
<reference evidence="2" key="1">
    <citation type="submission" date="2025-08" db="UniProtKB">
        <authorList>
            <consortium name="RefSeq"/>
        </authorList>
    </citation>
    <scope>IDENTIFICATION</scope>
</reference>
<proteinExistence type="predicted"/>
<dbReference type="GeneID" id="110990402"/>
<dbReference type="KEGG" id="aplc:110990402"/>
<dbReference type="AlphaFoldDB" id="A0A8B8A001"/>
<name>A0A8B8A001_ACAPL</name>
<accession>A0A8B8A001</accession>
<evidence type="ECO:0000313" key="2">
    <source>
        <dbReference type="RefSeq" id="XP_022111088.1"/>
    </source>
</evidence>
<protein>
    <submittedName>
        <fullName evidence="2">Uncharacterized protein LOC110990402</fullName>
    </submittedName>
</protein>
<evidence type="ECO:0000313" key="1">
    <source>
        <dbReference type="Proteomes" id="UP000694845"/>
    </source>
</evidence>